<protein>
    <submittedName>
        <fullName evidence="4">Nucleoside hydrolase</fullName>
    </submittedName>
</protein>
<dbReference type="PANTHER" id="PTHR12304">
    <property type="entry name" value="INOSINE-URIDINE PREFERRING NUCLEOSIDE HYDROLASE"/>
    <property type="match status" value="1"/>
</dbReference>
<keyword evidence="2" id="KW-0326">Glycosidase</keyword>
<dbReference type="InterPro" id="IPR023186">
    <property type="entry name" value="IUNH"/>
</dbReference>
<dbReference type="SUPFAM" id="SSF53590">
    <property type="entry name" value="Nucleoside hydrolase"/>
    <property type="match status" value="1"/>
</dbReference>
<evidence type="ECO:0000256" key="1">
    <source>
        <dbReference type="ARBA" id="ARBA00022801"/>
    </source>
</evidence>
<evidence type="ECO:0000313" key="4">
    <source>
        <dbReference type="EMBL" id="MFD0960760.1"/>
    </source>
</evidence>
<organism evidence="4 5">
    <name type="scientific">Paenibacillus chungangensis</name>
    <dbReference type="NCBI Taxonomy" id="696535"/>
    <lineage>
        <taxon>Bacteria</taxon>
        <taxon>Bacillati</taxon>
        <taxon>Bacillota</taxon>
        <taxon>Bacilli</taxon>
        <taxon>Bacillales</taxon>
        <taxon>Paenibacillaceae</taxon>
        <taxon>Paenibacillus</taxon>
    </lineage>
</organism>
<dbReference type="Pfam" id="PF01156">
    <property type="entry name" value="IU_nuc_hydro"/>
    <property type="match status" value="1"/>
</dbReference>
<dbReference type="InterPro" id="IPR001910">
    <property type="entry name" value="Inosine/uridine_hydrolase_dom"/>
</dbReference>
<keyword evidence="5" id="KW-1185">Reference proteome</keyword>
<sequence>MTEVIVDTDIGGDIDDLLTLAMAARSPEIRLVGVTTVGQQPEKRASIARALLVLNGMGHIPVAAGAALPLSGQWRYEEPPNQYGDELAHYGTEAEEDGADLMIRLVNAAPGRISVMAIGAMTNVALAITRSPEFSKNVKEIIIMGGEYEAHYKECNIVSDPEAADVLFRSGIPITAAGLEVCLELACDTDEVIATLQATNTEQSRYLAVLVKRWKAVGVNRPIIMFDAIPLAILIDRSFVRTEWKRVQVETKGEHTRGMTFSLKPHFGEVQEGEPNVHVCVDVDHKRLMTMFRERVLEETFEAADMKTVSEIAARAFEGGEA</sequence>
<name>A0ABW3HTE7_9BACL</name>
<dbReference type="PANTHER" id="PTHR12304:SF4">
    <property type="entry name" value="URIDINE NUCLEOSIDASE"/>
    <property type="match status" value="1"/>
</dbReference>
<proteinExistence type="predicted"/>
<reference evidence="5" key="1">
    <citation type="journal article" date="2019" name="Int. J. Syst. Evol. Microbiol.">
        <title>The Global Catalogue of Microorganisms (GCM) 10K type strain sequencing project: providing services to taxonomists for standard genome sequencing and annotation.</title>
        <authorList>
            <consortium name="The Broad Institute Genomics Platform"/>
            <consortium name="The Broad Institute Genome Sequencing Center for Infectious Disease"/>
            <person name="Wu L."/>
            <person name="Ma J."/>
        </authorList>
    </citation>
    <scope>NUCLEOTIDE SEQUENCE [LARGE SCALE GENOMIC DNA]</scope>
    <source>
        <strain evidence="5">CCUG 59129</strain>
    </source>
</reference>
<comment type="caution">
    <text evidence="4">The sequence shown here is derived from an EMBL/GenBank/DDBJ whole genome shotgun (WGS) entry which is preliminary data.</text>
</comment>
<evidence type="ECO:0000313" key="5">
    <source>
        <dbReference type="Proteomes" id="UP001596989"/>
    </source>
</evidence>
<dbReference type="InterPro" id="IPR036452">
    <property type="entry name" value="Ribo_hydro-like"/>
</dbReference>
<gene>
    <name evidence="4" type="ORF">ACFQ2I_15325</name>
</gene>
<keyword evidence="1 4" id="KW-0378">Hydrolase</keyword>
<dbReference type="Gene3D" id="3.90.245.10">
    <property type="entry name" value="Ribonucleoside hydrolase-like"/>
    <property type="match status" value="1"/>
</dbReference>
<evidence type="ECO:0000259" key="3">
    <source>
        <dbReference type="Pfam" id="PF01156"/>
    </source>
</evidence>
<dbReference type="RefSeq" id="WP_377565503.1">
    <property type="nucleotide sequence ID" value="NZ_JBHTJZ010000024.1"/>
</dbReference>
<dbReference type="EMBL" id="JBHTJZ010000024">
    <property type="protein sequence ID" value="MFD0960760.1"/>
    <property type="molecule type" value="Genomic_DNA"/>
</dbReference>
<dbReference type="GO" id="GO:0016787">
    <property type="term" value="F:hydrolase activity"/>
    <property type="evidence" value="ECO:0007669"/>
    <property type="project" value="UniProtKB-KW"/>
</dbReference>
<accession>A0ABW3HTE7</accession>
<evidence type="ECO:0000256" key="2">
    <source>
        <dbReference type="ARBA" id="ARBA00023295"/>
    </source>
</evidence>
<feature type="domain" description="Inosine/uridine-preferring nucleoside hydrolase" evidence="3">
    <location>
        <begin position="4"/>
        <end position="289"/>
    </location>
</feature>
<dbReference type="Proteomes" id="UP001596989">
    <property type="component" value="Unassembled WGS sequence"/>
</dbReference>